<name>A0ACC6M671_9BACI</name>
<organism evidence="1 2">
    <name type="scientific">Gracilibacillus pellucidus</name>
    <dbReference type="NCBI Taxonomy" id="3095368"/>
    <lineage>
        <taxon>Bacteria</taxon>
        <taxon>Bacillati</taxon>
        <taxon>Bacillota</taxon>
        <taxon>Bacilli</taxon>
        <taxon>Bacillales</taxon>
        <taxon>Bacillaceae</taxon>
        <taxon>Gracilibacillus</taxon>
    </lineage>
</organism>
<comment type="caution">
    <text evidence="1">The sequence shown here is derived from an EMBL/GenBank/DDBJ whole genome shotgun (WGS) entry which is preliminary data.</text>
</comment>
<dbReference type="Proteomes" id="UP001277972">
    <property type="component" value="Unassembled WGS sequence"/>
</dbReference>
<accession>A0ACC6M671</accession>
<protein>
    <submittedName>
        <fullName evidence="1">Uncharacterized protein</fullName>
    </submittedName>
</protein>
<gene>
    <name evidence="1" type="ORF">SH601_10350</name>
</gene>
<sequence>MKKRIIFLTFCTIMLLSGCQSTDQKSVLSQQSSDIQELKLAEFIGLASYNGHYEKEYTKKEDVNIFKKGFQQAETKNYDLNKYDYNLRITLSDETNRELHLTKTDNNEIVLKYIGDNPDTLVIDSKHAKNIIELIYKEAGT</sequence>
<dbReference type="EMBL" id="JAWZSR010000005">
    <property type="protein sequence ID" value="MDX8046381.1"/>
    <property type="molecule type" value="Genomic_DNA"/>
</dbReference>
<evidence type="ECO:0000313" key="1">
    <source>
        <dbReference type="EMBL" id="MDX8046381.1"/>
    </source>
</evidence>
<evidence type="ECO:0000313" key="2">
    <source>
        <dbReference type="Proteomes" id="UP001277972"/>
    </source>
</evidence>
<reference evidence="1" key="1">
    <citation type="submission" date="2023-11" db="EMBL/GenBank/DDBJ databases">
        <title>Gracilibacillus pellucida a moderately halophilic bacterium isolated from saline soil in Xinjiang province.</title>
        <authorList>
            <person name="Zhang Z."/>
            <person name="Tan F."/>
            <person name="Wang Y."/>
            <person name="Xia M."/>
        </authorList>
    </citation>
    <scope>NUCLEOTIDE SEQUENCE</scope>
    <source>
        <strain evidence="1">S3-1-1</strain>
    </source>
</reference>
<proteinExistence type="predicted"/>
<keyword evidence="2" id="KW-1185">Reference proteome</keyword>